<feature type="compositionally biased region" description="Basic and acidic residues" evidence="1">
    <location>
        <begin position="223"/>
        <end position="237"/>
    </location>
</feature>
<feature type="compositionally biased region" description="Polar residues" evidence="1">
    <location>
        <begin position="201"/>
        <end position="218"/>
    </location>
</feature>
<feature type="compositionally biased region" description="Basic residues" evidence="1">
    <location>
        <begin position="172"/>
        <end position="183"/>
    </location>
</feature>
<feature type="region of interest" description="Disordered" evidence="1">
    <location>
        <begin position="63"/>
        <end position="88"/>
    </location>
</feature>
<keyword evidence="2" id="KW-1133">Transmembrane helix</keyword>
<reference evidence="3 4" key="1">
    <citation type="journal article" date="2015" name="Genome Biol. Evol.">
        <title>Comparative Genomics of a Bacterivorous Green Alga Reveals Evolutionary Causalities and Consequences of Phago-Mixotrophic Mode of Nutrition.</title>
        <authorList>
            <person name="Burns J.A."/>
            <person name="Paasch A."/>
            <person name="Narechania A."/>
            <person name="Kim E."/>
        </authorList>
    </citation>
    <scope>NUCLEOTIDE SEQUENCE [LARGE SCALE GENOMIC DNA]</scope>
    <source>
        <strain evidence="3 4">PLY_AMNH</strain>
    </source>
</reference>
<feature type="region of interest" description="Disordered" evidence="1">
    <location>
        <begin position="761"/>
        <end position="826"/>
    </location>
</feature>
<feature type="compositionally biased region" description="Basic and acidic residues" evidence="1">
    <location>
        <begin position="28"/>
        <end position="42"/>
    </location>
</feature>
<feature type="region of interest" description="Disordered" evidence="1">
    <location>
        <begin position="1"/>
        <end position="44"/>
    </location>
</feature>
<feature type="compositionally biased region" description="Basic and acidic residues" evidence="1">
    <location>
        <begin position="407"/>
        <end position="425"/>
    </location>
</feature>
<feature type="compositionally biased region" description="Low complexity" evidence="1">
    <location>
        <begin position="63"/>
        <end position="75"/>
    </location>
</feature>
<accession>A0AAE0H1I5</accession>
<dbReference type="Proteomes" id="UP001190700">
    <property type="component" value="Unassembled WGS sequence"/>
</dbReference>
<gene>
    <name evidence="3" type="ORF">CYMTET_4372</name>
</gene>
<keyword evidence="4" id="KW-1185">Reference proteome</keyword>
<feature type="compositionally biased region" description="Basic and acidic residues" evidence="1">
    <location>
        <begin position="663"/>
        <end position="678"/>
    </location>
</feature>
<evidence type="ECO:0000256" key="1">
    <source>
        <dbReference type="SAM" id="MobiDB-lite"/>
    </source>
</evidence>
<feature type="compositionally biased region" description="Polar residues" evidence="1">
    <location>
        <begin position="721"/>
        <end position="730"/>
    </location>
</feature>
<comment type="caution">
    <text evidence="3">The sequence shown here is derived from an EMBL/GenBank/DDBJ whole genome shotgun (WGS) entry which is preliminary data.</text>
</comment>
<evidence type="ECO:0000313" key="4">
    <source>
        <dbReference type="Proteomes" id="UP001190700"/>
    </source>
</evidence>
<dbReference type="AlphaFoldDB" id="A0AAE0H1I5"/>
<feature type="compositionally biased region" description="Basic and acidic residues" evidence="1">
    <location>
        <begin position="457"/>
        <end position="474"/>
    </location>
</feature>
<protein>
    <submittedName>
        <fullName evidence="3">Uncharacterized protein</fullName>
    </submittedName>
</protein>
<evidence type="ECO:0000256" key="2">
    <source>
        <dbReference type="SAM" id="Phobius"/>
    </source>
</evidence>
<feature type="transmembrane region" description="Helical" evidence="2">
    <location>
        <begin position="91"/>
        <end position="112"/>
    </location>
</feature>
<organism evidence="3 4">
    <name type="scientific">Cymbomonas tetramitiformis</name>
    <dbReference type="NCBI Taxonomy" id="36881"/>
    <lineage>
        <taxon>Eukaryota</taxon>
        <taxon>Viridiplantae</taxon>
        <taxon>Chlorophyta</taxon>
        <taxon>Pyramimonadophyceae</taxon>
        <taxon>Pyramimonadales</taxon>
        <taxon>Pyramimonadaceae</taxon>
        <taxon>Cymbomonas</taxon>
    </lineage>
</organism>
<keyword evidence="2" id="KW-0812">Transmembrane</keyword>
<feature type="region of interest" description="Disordered" evidence="1">
    <location>
        <begin position="148"/>
        <end position="737"/>
    </location>
</feature>
<feature type="compositionally biased region" description="Basic and acidic residues" evidence="1">
    <location>
        <begin position="149"/>
        <end position="170"/>
    </location>
</feature>
<dbReference type="EMBL" id="LGRX02000583">
    <property type="protein sequence ID" value="KAK3288146.1"/>
    <property type="molecule type" value="Genomic_DNA"/>
</dbReference>
<proteinExistence type="predicted"/>
<feature type="compositionally biased region" description="Low complexity" evidence="1">
    <location>
        <begin position="761"/>
        <end position="800"/>
    </location>
</feature>
<evidence type="ECO:0000313" key="3">
    <source>
        <dbReference type="EMBL" id="KAK3288146.1"/>
    </source>
</evidence>
<sequence>MGLSKGATVVEKCNTPFPSFPRPQRGGNVEDARAVSETDGKRNRGYLGANFVSLFNSAYARSDSSTARSHSSTSSNFGDDSKKHRKDSKPWQMRVILAVAAALSAVLVVQVWRELGRLFEEQAPEAQPSHAPGFSEDSLFPFVAPRVQDPARSKTDWRQESAEAKEDAPNKSKGRRTRARRRKEASALEWVETEEAHPATDQGNTGSAAFAEATQTAGDNEDKDSRRRRDDAREIAGARRRRPGKQVADDGSEKKVSKRKGAGGSGTDDSDETERGKGRRGRSSSKGQDGVEKEGGKGRRGGVGRTEDRDDSDETERGKGRRGRSSSKGQDGVEKEGGKGRRGGVGRTEDRDERRRSSGNKGREEEEKEGVKGRQSSSKSSSSNSRVPDSDETEGAKIRHGRNNNKKSNEKEEGKGRQERRKNSDGDAEDIGAESGDTSTGRRAKIKGSESGTQAVRHREVGESRRRGERKNSDGDAEDIGAESGDTSTGRRAKTKGSESGTQAVRHREVGESRRRGERKPAGSVLDWTRGNADEDADANPLEWARKMVEEGSSLEEAEEAGKRKARQGRRMYTVRQTDEVSRAEEAHEKGRNERRKRTPRGDEEAPEELDVGPHANSLEWARSMIQAVPEEDIEGKAGRARRTRRRRGEETSERRKTSKAAGGKETKDIDKDKSEGSKRKRGSDQGSYTGDLAGWISSLASPKVGGPGSRARHDHEGTKGSRNTGTRGSLGSPIDAKQWKDMLNARAKLEEWNALLSGGMQQASSGAGAPPAAAAGTGLATQGAGATSSQGTTGVTGVTIARAQTAGSKAGATRKAPRDSKSVIPWQGNPADTCMLVMVGADMRSISINATGPIPLTWHFSHSAACSAAGGGTGAGTTTCKLPLCGFTLGFYHLSGTIVFQDGSSTTLSSKIEVATPPLVPTS</sequence>
<feature type="compositionally biased region" description="Basic and acidic residues" evidence="1">
    <location>
        <begin position="506"/>
        <end position="521"/>
    </location>
</feature>
<feature type="compositionally biased region" description="Basic and acidic residues" evidence="1">
    <location>
        <begin position="347"/>
        <end position="372"/>
    </location>
</feature>
<name>A0AAE0H1I5_9CHLO</name>
<feature type="compositionally biased region" description="Low complexity" evidence="1">
    <location>
        <begin position="373"/>
        <end position="385"/>
    </location>
</feature>
<keyword evidence="2" id="KW-0472">Membrane</keyword>
<feature type="compositionally biased region" description="Basic and acidic residues" evidence="1">
    <location>
        <begin position="577"/>
        <end position="592"/>
    </location>
</feature>